<keyword evidence="2" id="KW-1185">Reference proteome</keyword>
<protein>
    <submittedName>
        <fullName evidence="1">Uncharacterized protein</fullName>
    </submittedName>
</protein>
<dbReference type="EMBL" id="JAUFQS010000009">
    <property type="protein sequence ID" value="MDN3688254.1"/>
    <property type="molecule type" value="Genomic_DNA"/>
</dbReference>
<reference evidence="2" key="1">
    <citation type="journal article" date="2019" name="Int. J. Syst. Evol. Microbiol.">
        <title>The Global Catalogue of Microorganisms (GCM) 10K type strain sequencing project: providing services to taxonomists for standard genome sequencing and annotation.</title>
        <authorList>
            <consortium name="The Broad Institute Genomics Platform"/>
            <consortium name="The Broad Institute Genome Sequencing Center for Infectious Disease"/>
            <person name="Wu L."/>
            <person name="Ma J."/>
        </authorList>
    </citation>
    <scope>NUCLEOTIDE SEQUENCE [LARGE SCALE GENOMIC DNA]</scope>
    <source>
        <strain evidence="2">CECT 7706</strain>
    </source>
</reference>
<proteinExistence type="predicted"/>
<gene>
    <name evidence="1" type="ORF">QWZ15_10465</name>
</gene>
<evidence type="ECO:0000313" key="2">
    <source>
        <dbReference type="Proteomes" id="UP001236663"/>
    </source>
</evidence>
<organism evidence="1 2">
    <name type="scientific">Cyclobacterium jeungdonense</name>
    <dbReference type="NCBI Taxonomy" id="708087"/>
    <lineage>
        <taxon>Bacteria</taxon>
        <taxon>Pseudomonadati</taxon>
        <taxon>Bacteroidota</taxon>
        <taxon>Cytophagia</taxon>
        <taxon>Cytophagales</taxon>
        <taxon>Cyclobacteriaceae</taxon>
        <taxon>Cyclobacterium</taxon>
    </lineage>
</organism>
<accession>A0ABT8C640</accession>
<evidence type="ECO:0000313" key="1">
    <source>
        <dbReference type="EMBL" id="MDN3688254.1"/>
    </source>
</evidence>
<comment type="caution">
    <text evidence="1">The sequence shown here is derived from an EMBL/GenBank/DDBJ whole genome shotgun (WGS) entry which is preliminary data.</text>
</comment>
<dbReference type="Proteomes" id="UP001236663">
    <property type="component" value="Unassembled WGS sequence"/>
</dbReference>
<sequence>MGEIQKDHIAGCYGKKYLVFEVTSLKEPEQCGKTHAAYISKNVVAPKGGGVKKSKP</sequence>
<name>A0ABT8C640_9BACT</name>
<dbReference type="RefSeq" id="WP_163386092.1">
    <property type="nucleotide sequence ID" value="NZ_JAUFQS010000009.1"/>
</dbReference>